<proteinExistence type="inferred from homology"/>
<dbReference type="RefSeq" id="XP_027707226.1">
    <property type="nucleotide sequence ID" value="XM_027851425.1"/>
</dbReference>
<dbReference type="AlphaFoldDB" id="A0A4X2MG35"/>
<dbReference type="FunFam" id="3.40.30.10:FF:000075">
    <property type="entry name" value="Glutathione S-transferase omega-1"/>
    <property type="match status" value="1"/>
</dbReference>
<evidence type="ECO:0000256" key="6">
    <source>
        <dbReference type="ARBA" id="ARBA00049544"/>
    </source>
</evidence>
<feature type="domain" description="GST C-terminal" evidence="10">
    <location>
        <begin position="106"/>
        <end position="231"/>
    </location>
</feature>
<evidence type="ECO:0000313" key="12">
    <source>
        <dbReference type="Proteomes" id="UP000314987"/>
    </source>
</evidence>
<evidence type="ECO:0000313" key="11">
    <source>
        <dbReference type="Ensembl" id="ENSVURP00010032870.1"/>
    </source>
</evidence>
<comment type="function">
    <text evidence="7 8">Exhibits glutathione-dependent thiol transferase activity. Has high dehydroascorbate reductase activity and may contribute to the recycling of ascorbic acid. Participates in the biotransformation of inorganic arsenic and reduces monomethylarsonic acid (MMA).</text>
</comment>
<dbReference type="Pfam" id="PF13409">
    <property type="entry name" value="GST_N_2"/>
    <property type="match status" value="1"/>
</dbReference>
<feature type="domain" description="GST N-terminal" evidence="9">
    <location>
        <begin position="22"/>
        <end position="101"/>
    </location>
</feature>
<dbReference type="PRINTS" id="PR01625">
    <property type="entry name" value="GSTRNSFRASEO"/>
</dbReference>
<keyword evidence="3 8" id="KW-0560">Oxidoreductase</keyword>
<dbReference type="GO" id="GO:0019852">
    <property type="term" value="P:L-ascorbic acid metabolic process"/>
    <property type="evidence" value="ECO:0007669"/>
    <property type="project" value="UniProtKB-ARBA"/>
</dbReference>
<reference evidence="11" key="3">
    <citation type="submission" date="2025-09" db="UniProtKB">
        <authorList>
            <consortium name="Ensembl"/>
        </authorList>
    </citation>
    <scope>IDENTIFICATION</scope>
</reference>
<dbReference type="GO" id="GO:0050610">
    <property type="term" value="F:methylarsonate reductase activity"/>
    <property type="evidence" value="ECO:0007669"/>
    <property type="project" value="UniProtKB-UniRule"/>
</dbReference>
<reference evidence="12" key="1">
    <citation type="submission" date="2018-12" db="EMBL/GenBank/DDBJ databases">
        <authorList>
            <person name="Yazar S."/>
        </authorList>
    </citation>
    <scope>NUCLEOTIDE SEQUENCE [LARGE SCALE GENOMIC DNA]</scope>
</reference>
<dbReference type="InterPro" id="IPR004046">
    <property type="entry name" value="GST_C"/>
</dbReference>
<dbReference type="PROSITE" id="PS50404">
    <property type="entry name" value="GST_NTER"/>
    <property type="match status" value="1"/>
</dbReference>
<dbReference type="STRING" id="29139.ENSVURP00010032870"/>
<evidence type="ECO:0000256" key="8">
    <source>
        <dbReference type="RuleBase" id="RU368071"/>
    </source>
</evidence>
<protein>
    <recommendedName>
        <fullName evidence="8">Glutathione S-transferase omega</fullName>
        <shortName evidence="8">GSTO</shortName>
        <ecNumber evidence="8">1.20.4.2</ecNumber>
        <ecNumber evidence="8">1.8.5.1</ecNumber>
        <ecNumber evidence="8">2.5.1.18</ecNumber>
    </recommendedName>
    <alternativeName>
        <fullName evidence="8">Glutathione-dependent dehydroascorbate reductase</fullName>
    </alternativeName>
    <alternativeName>
        <fullName evidence="8">Monomethylarsonic acid reductase</fullName>
    </alternativeName>
</protein>
<dbReference type="SFLD" id="SFLDS00019">
    <property type="entry name" value="Glutathione_Transferase_(cytos"/>
    <property type="match status" value="1"/>
</dbReference>
<comment type="catalytic activity">
    <reaction evidence="4 8">
        <text>RX + glutathione = an S-substituted glutathione + a halide anion + H(+)</text>
        <dbReference type="Rhea" id="RHEA:16437"/>
        <dbReference type="ChEBI" id="CHEBI:15378"/>
        <dbReference type="ChEBI" id="CHEBI:16042"/>
        <dbReference type="ChEBI" id="CHEBI:17792"/>
        <dbReference type="ChEBI" id="CHEBI:57925"/>
        <dbReference type="ChEBI" id="CHEBI:90779"/>
        <dbReference type="EC" id="2.5.1.18"/>
    </reaction>
</comment>
<organism evidence="11 12">
    <name type="scientific">Vombatus ursinus</name>
    <name type="common">Common wombat</name>
    <dbReference type="NCBI Taxonomy" id="29139"/>
    <lineage>
        <taxon>Eukaryota</taxon>
        <taxon>Metazoa</taxon>
        <taxon>Chordata</taxon>
        <taxon>Craniata</taxon>
        <taxon>Vertebrata</taxon>
        <taxon>Euteleostomi</taxon>
        <taxon>Mammalia</taxon>
        <taxon>Metatheria</taxon>
        <taxon>Diprotodontia</taxon>
        <taxon>Vombatidae</taxon>
        <taxon>Vombatus</taxon>
    </lineage>
</organism>
<dbReference type="Ensembl" id="ENSVURT00010037410.1">
    <property type="protein sequence ID" value="ENSVURP00010032870.1"/>
    <property type="gene ID" value="ENSVURG00010025057.1"/>
</dbReference>
<name>A0A4X2MG35_VOMUR</name>
<dbReference type="SFLD" id="SFLDG00358">
    <property type="entry name" value="Main_(cytGST)"/>
    <property type="match status" value="1"/>
</dbReference>
<dbReference type="EC" id="2.5.1.18" evidence="8"/>
<comment type="similarity">
    <text evidence="1 8">Belongs to the GST superfamily. Omega family.</text>
</comment>
<evidence type="ECO:0000256" key="5">
    <source>
        <dbReference type="ARBA" id="ARBA00048353"/>
    </source>
</evidence>
<dbReference type="InterPro" id="IPR036249">
    <property type="entry name" value="Thioredoxin-like_sf"/>
</dbReference>
<sequence>MSGESVRSLGKGSAQPGPVPLGVIRVYSMRFCPFAERTRLILKAKGIKHEVININLKNKPEWFFKKHPLGLVPVLETSKGQLIHESSITCEYLDEVYPERRLFPEDPYEKALQKMILELFSKIPPLSKDILTAVQNGKDCTTRKAELCKEFSKLEEVLTRQKTMFFGGNSVSMIDYLIWPWFERLESYEIADCVDHTPALKLWVTTMKKDPTVEALLIDVKTYKGFFDLYFQNDPAAFDYGL</sequence>
<dbReference type="Gene3D" id="3.40.30.10">
    <property type="entry name" value="Glutaredoxin"/>
    <property type="match status" value="1"/>
</dbReference>
<dbReference type="PROSITE" id="PS50405">
    <property type="entry name" value="GST_CTER"/>
    <property type="match status" value="1"/>
</dbReference>
<dbReference type="InterPro" id="IPR040079">
    <property type="entry name" value="Glutathione_S-Trfase"/>
</dbReference>
<dbReference type="SUPFAM" id="SSF47616">
    <property type="entry name" value="GST C-terminal domain-like"/>
    <property type="match status" value="1"/>
</dbReference>
<dbReference type="GO" id="GO:0005737">
    <property type="term" value="C:cytoplasm"/>
    <property type="evidence" value="ECO:0007669"/>
    <property type="project" value="InterPro"/>
</dbReference>
<keyword evidence="12" id="KW-1185">Reference proteome</keyword>
<accession>A0A4X2MG35</accession>
<reference evidence="11" key="2">
    <citation type="submission" date="2025-08" db="UniProtKB">
        <authorList>
            <consortium name="Ensembl"/>
        </authorList>
    </citation>
    <scope>IDENTIFICATION</scope>
</reference>
<dbReference type="InterPro" id="IPR050983">
    <property type="entry name" value="GST_Omega/HSP26"/>
</dbReference>
<dbReference type="OrthoDB" id="4951845at2759"/>
<dbReference type="CDD" id="cd03184">
    <property type="entry name" value="GST_C_Omega"/>
    <property type="match status" value="1"/>
</dbReference>
<dbReference type="PANTHER" id="PTHR43968">
    <property type="match status" value="1"/>
</dbReference>
<dbReference type="GeneTree" id="ENSGT00940000155351"/>
<evidence type="ECO:0000259" key="10">
    <source>
        <dbReference type="PROSITE" id="PS50405"/>
    </source>
</evidence>
<dbReference type="GO" id="GO:0006749">
    <property type="term" value="P:glutathione metabolic process"/>
    <property type="evidence" value="ECO:0007669"/>
    <property type="project" value="UniProtKB-UniRule"/>
</dbReference>
<dbReference type="Proteomes" id="UP000314987">
    <property type="component" value="Unassembled WGS sequence"/>
</dbReference>
<evidence type="ECO:0000256" key="7">
    <source>
        <dbReference type="ARBA" id="ARBA00057980"/>
    </source>
</evidence>
<dbReference type="InterPro" id="IPR005442">
    <property type="entry name" value="GST_omega"/>
</dbReference>
<comment type="catalytic activity">
    <reaction evidence="5 8">
        <text>methylarsonate + 2 glutathione + H(+) = methylarsonous acid + glutathione disulfide + H2O</text>
        <dbReference type="Rhea" id="RHEA:15969"/>
        <dbReference type="ChEBI" id="CHEBI:15377"/>
        <dbReference type="ChEBI" id="CHEBI:15378"/>
        <dbReference type="ChEBI" id="CHEBI:17826"/>
        <dbReference type="ChEBI" id="CHEBI:33409"/>
        <dbReference type="ChEBI" id="CHEBI:57925"/>
        <dbReference type="ChEBI" id="CHEBI:58297"/>
        <dbReference type="EC" id="1.20.4.2"/>
    </reaction>
</comment>
<evidence type="ECO:0000256" key="1">
    <source>
        <dbReference type="ARBA" id="ARBA00011067"/>
    </source>
</evidence>
<dbReference type="InterPro" id="IPR004045">
    <property type="entry name" value="Glutathione_S-Trfase_N"/>
</dbReference>
<dbReference type="GO" id="GO:0004364">
    <property type="term" value="F:glutathione transferase activity"/>
    <property type="evidence" value="ECO:0007669"/>
    <property type="project" value="UniProtKB-UniRule"/>
</dbReference>
<keyword evidence="2 8" id="KW-0808">Transferase</keyword>
<dbReference type="Pfam" id="PF14497">
    <property type="entry name" value="GST_C_3"/>
    <property type="match status" value="1"/>
</dbReference>
<dbReference type="SUPFAM" id="SSF52833">
    <property type="entry name" value="Thioredoxin-like"/>
    <property type="match status" value="1"/>
</dbReference>
<dbReference type="PANTHER" id="PTHR43968:SF6">
    <property type="entry name" value="GLUTATHIONE S-TRANSFERASE OMEGA"/>
    <property type="match status" value="1"/>
</dbReference>
<comment type="catalytic activity">
    <reaction evidence="6 8">
        <text>L-dehydroascorbate + 2 glutathione = glutathione disulfide + L-ascorbate</text>
        <dbReference type="Rhea" id="RHEA:24424"/>
        <dbReference type="ChEBI" id="CHEBI:38290"/>
        <dbReference type="ChEBI" id="CHEBI:57925"/>
        <dbReference type="ChEBI" id="CHEBI:58297"/>
        <dbReference type="ChEBI" id="CHEBI:58539"/>
        <dbReference type="EC" id="1.8.5.1"/>
    </reaction>
</comment>
<dbReference type="InterPro" id="IPR036282">
    <property type="entry name" value="Glutathione-S-Trfase_C_sf"/>
</dbReference>
<dbReference type="InterPro" id="IPR010987">
    <property type="entry name" value="Glutathione-S-Trfase_C-like"/>
</dbReference>
<evidence type="ECO:0000256" key="4">
    <source>
        <dbReference type="ARBA" id="ARBA00047960"/>
    </source>
</evidence>
<dbReference type="EC" id="1.8.5.1" evidence="8"/>
<dbReference type="CDD" id="cd03055">
    <property type="entry name" value="GST_N_Omega"/>
    <property type="match status" value="1"/>
</dbReference>
<dbReference type="OMA" id="FGACFCP"/>
<evidence type="ECO:0000256" key="3">
    <source>
        <dbReference type="ARBA" id="ARBA00023002"/>
    </source>
</evidence>
<gene>
    <name evidence="11" type="primary">LOC114035345</name>
</gene>
<dbReference type="FunFam" id="1.20.1050.10:FF:000100">
    <property type="entry name" value="Glutathione S-transferase omega-2"/>
    <property type="match status" value="1"/>
</dbReference>
<dbReference type="GeneID" id="114035345"/>
<dbReference type="Gene3D" id="1.20.1050.10">
    <property type="match status" value="1"/>
</dbReference>
<evidence type="ECO:0000256" key="2">
    <source>
        <dbReference type="ARBA" id="ARBA00022679"/>
    </source>
</evidence>
<dbReference type="EC" id="1.20.4.2" evidence="8"/>
<evidence type="ECO:0000259" key="9">
    <source>
        <dbReference type="PROSITE" id="PS50404"/>
    </source>
</evidence>
<dbReference type="GO" id="GO:0045174">
    <property type="term" value="F:glutathione dehydrogenase (ascorbate) activity"/>
    <property type="evidence" value="ECO:0007669"/>
    <property type="project" value="UniProtKB-UniRule"/>
</dbReference>